<accession>A0ABR6XF95</accession>
<dbReference type="CDD" id="cd00130">
    <property type="entry name" value="PAS"/>
    <property type="match status" value="1"/>
</dbReference>
<evidence type="ECO:0000259" key="12">
    <source>
        <dbReference type="PROSITE" id="PS50112"/>
    </source>
</evidence>
<feature type="transmembrane region" description="Helical" evidence="10">
    <location>
        <begin position="78"/>
        <end position="98"/>
    </location>
</feature>
<dbReference type="InterPro" id="IPR000014">
    <property type="entry name" value="PAS"/>
</dbReference>
<evidence type="ECO:0000256" key="2">
    <source>
        <dbReference type="ARBA" id="ARBA00012438"/>
    </source>
</evidence>
<evidence type="ECO:0000256" key="3">
    <source>
        <dbReference type="ARBA" id="ARBA00022553"/>
    </source>
</evidence>
<dbReference type="InterPro" id="IPR036890">
    <property type="entry name" value="HATPase_C_sf"/>
</dbReference>
<keyword evidence="10" id="KW-1133">Transmembrane helix</keyword>
<evidence type="ECO:0000256" key="1">
    <source>
        <dbReference type="ARBA" id="ARBA00000085"/>
    </source>
</evidence>
<reference evidence="13 14" key="1">
    <citation type="submission" date="2020-08" db="EMBL/GenBank/DDBJ databases">
        <title>Novel species isolated from subtropical streams in China.</title>
        <authorList>
            <person name="Lu H."/>
        </authorList>
    </citation>
    <scope>NUCLEOTIDE SEQUENCE [LARGE SCALE GENOMIC DNA]</scope>
    <source>
        <strain evidence="13 14">CCTCC AB 2015119</strain>
    </source>
</reference>
<evidence type="ECO:0000256" key="10">
    <source>
        <dbReference type="SAM" id="Phobius"/>
    </source>
</evidence>
<comment type="caution">
    <text evidence="13">The sequence shown here is derived from an EMBL/GenBank/DDBJ whole genome shotgun (WGS) entry which is preliminary data.</text>
</comment>
<dbReference type="InterPro" id="IPR005467">
    <property type="entry name" value="His_kinase_dom"/>
</dbReference>
<dbReference type="CDD" id="cd00082">
    <property type="entry name" value="HisKA"/>
    <property type="match status" value="1"/>
</dbReference>
<dbReference type="PRINTS" id="PR00344">
    <property type="entry name" value="BCTRLSENSOR"/>
</dbReference>
<dbReference type="PROSITE" id="PS50109">
    <property type="entry name" value="HIS_KIN"/>
    <property type="match status" value="1"/>
</dbReference>
<dbReference type="SMART" id="SM00388">
    <property type="entry name" value="HisKA"/>
    <property type="match status" value="1"/>
</dbReference>
<keyword evidence="6" id="KW-0418">Kinase</keyword>
<dbReference type="Pfam" id="PF00512">
    <property type="entry name" value="HisKA"/>
    <property type="match status" value="1"/>
</dbReference>
<dbReference type="InterPro" id="IPR035965">
    <property type="entry name" value="PAS-like_dom_sf"/>
</dbReference>
<dbReference type="SUPFAM" id="SSF55785">
    <property type="entry name" value="PYP-like sensor domain (PAS domain)"/>
    <property type="match status" value="1"/>
</dbReference>
<feature type="transmembrane region" description="Helical" evidence="10">
    <location>
        <begin position="51"/>
        <end position="72"/>
    </location>
</feature>
<dbReference type="SUPFAM" id="SSF55874">
    <property type="entry name" value="ATPase domain of HSP90 chaperone/DNA topoisomerase II/histidine kinase"/>
    <property type="match status" value="1"/>
</dbReference>
<dbReference type="PANTHER" id="PTHR43065">
    <property type="entry name" value="SENSOR HISTIDINE KINASE"/>
    <property type="match status" value="1"/>
</dbReference>
<keyword evidence="10" id="KW-0472">Membrane</keyword>
<organism evidence="13 14">
    <name type="scientific">Undibacterium aquatile</name>
    <dbReference type="NCBI Taxonomy" id="1537398"/>
    <lineage>
        <taxon>Bacteria</taxon>
        <taxon>Pseudomonadati</taxon>
        <taxon>Pseudomonadota</taxon>
        <taxon>Betaproteobacteria</taxon>
        <taxon>Burkholderiales</taxon>
        <taxon>Oxalobacteraceae</taxon>
        <taxon>Undibacterium</taxon>
    </lineage>
</organism>
<keyword evidence="14" id="KW-1185">Reference proteome</keyword>
<evidence type="ECO:0000256" key="8">
    <source>
        <dbReference type="ARBA" id="ARBA00023012"/>
    </source>
</evidence>
<feature type="transmembrane region" description="Helical" evidence="10">
    <location>
        <begin position="20"/>
        <end position="39"/>
    </location>
</feature>
<evidence type="ECO:0000256" key="7">
    <source>
        <dbReference type="ARBA" id="ARBA00022840"/>
    </source>
</evidence>
<dbReference type="Pfam" id="PF00989">
    <property type="entry name" value="PAS"/>
    <property type="match status" value="1"/>
</dbReference>
<dbReference type="Gene3D" id="3.30.450.20">
    <property type="entry name" value="PAS domain"/>
    <property type="match status" value="1"/>
</dbReference>
<evidence type="ECO:0000256" key="4">
    <source>
        <dbReference type="ARBA" id="ARBA00022679"/>
    </source>
</evidence>
<dbReference type="InterPro" id="IPR036097">
    <property type="entry name" value="HisK_dim/P_sf"/>
</dbReference>
<evidence type="ECO:0000256" key="5">
    <source>
        <dbReference type="ARBA" id="ARBA00022741"/>
    </source>
</evidence>
<dbReference type="SMART" id="SM00387">
    <property type="entry name" value="HATPase_c"/>
    <property type="match status" value="1"/>
</dbReference>
<dbReference type="EC" id="2.7.13.3" evidence="2"/>
<dbReference type="SMART" id="SM00091">
    <property type="entry name" value="PAS"/>
    <property type="match status" value="1"/>
</dbReference>
<sequence>MAATFSVFPEPTPSFWRSLQTLNISRVIIAISLLLLLNLRSTKDIWVFSHVFAIDICTAYLISSLGFTILKVVHTRHFILQLLSQITLDIIIISLLYLGSGGGRGGFNILFLFPLAGVSILAPLLWAFFFCSLVSLLLLSEGMYRSLELDDGSLVSQAGLFGASYFAVVYVVNRLASNLIRQEQLAALRGNELVMQQAINRLVIADMDDGILVLDHSGRMFEMNPAAERMLGGNLKKGMIGVKLADVIALRPMVDTLADIQIRNAGKTPRELEDEISFVSIPCYLDESNGSVSGSAIPRSGFEHSSFGFRSERPHFVTHLKLRMIIVKDANETGLQASANDYTVIFMQDVSDIENHAQQLKLASMGRLTASIAHEVRNPLSSISYAASLLNEDIAHIEDNKEQAKRLLKIVDDNVGRLNQLIEDILKLSRKARNDVEPYFLMPLVRQCVQDFVEIKQVAPDLIAVAHEVDFKVSFDPGHLTEIVSNLLSNAIRYASGRSGSIRLYAMVNPGGRQELHIQDDGPAISFEVRAHLFEPFYTTSRMGTGLGLYMARELCLNNKALLDYEYRVDHSDAEDSEPKGRFVINFSGLNA</sequence>
<evidence type="ECO:0000313" key="14">
    <source>
        <dbReference type="Proteomes" id="UP000637632"/>
    </source>
</evidence>
<dbReference type="InterPro" id="IPR003661">
    <property type="entry name" value="HisK_dim/P_dom"/>
</dbReference>
<proteinExistence type="predicted"/>
<dbReference type="Gene3D" id="3.30.565.10">
    <property type="entry name" value="Histidine kinase-like ATPase, C-terminal domain"/>
    <property type="match status" value="1"/>
</dbReference>
<dbReference type="Pfam" id="PF25323">
    <property type="entry name" value="6TM_PilS"/>
    <property type="match status" value="1"/>
</dbReference>
<keyword evidence="10" id="KW-0812">Transmembrane</keyword>
<dbReference type="InterPro" id="IPR003594">
    <property type="entry name" value="HATPase_dom"/>
</dbReference>
<dbReference type="InterPro" id="IPR004358">
    <property type="entry name" value="Sig_transdc_His_kin-like_C"/>
</dbReference>
<dbReference type="CDD" id="cd00075">
    <property type="entry name" value="HATPase"/>
    <property type="match status" value="1"/>
</dbReference>
<name>A0ABR6XF95_9BURK</name>
<dbReference type="PROSITE" id="PS50112">
    <property type="entry name" value="PAS"/>
    <property type="match status" value="1"/>
</dbReference>
<dbReference type="Proteomes" id="UP000637632">
    <property type="component" value="Unassembled WGS sequence"/>
</dbReference>
<feature type="domain" description="Histidine kinase" evidence="11">
    <location>
        <begin position="371"/>
        <end position="555"/>
    </location>
</feature>
<evidence type="ECO:0000256" key="6">
    <source>
        <dbReference type="ARBA" id="ARBA00022777"/>
    </source>
</evidence>
<keyword evidence="9" id="KW-0175">Coiled coil</keyword>
<feature type="coiled-coil region" evidence="9">
    <location>
        <begin position="387"/>
        <end position="414"/>
    </location>
</feature>
<dbReference type="InterPro" id="IPR013767">
    <property type="entry name" value="PAS_fold"/>
</dbReference>
<evidence type="ECO:0000313" key="13">
    <source>
        <dbReference type="EMBL" id="MBC3811582.1"/>
    </source>
</evidence>
<dbReference type="Pfam" id="PF02518">
    <property type="entry name" value="HATPase_c"/>
    <property type="match status" value="1"/>
</dbReference>
<evidence type="ECO:0000256" key="9">
    <source>
        <dbReference type="SAM" id="Coils"/>
    </source>
</evidence>
<feature type="domain" description="PAS" evidence="12">
    <location>
        <begin position="196"/>
        <end position="232"/>
    </location>
</feature>
<dbReference type="EMBL" id="JACOFT010000003">
    <property type="protein sequence ID" value="MBC3811582.1"/>
    <property type="molecule type" value="Genomic_DNA"/>
</dbReference>
<protein>
    <recommendedName>
        <fullName evidence="2">histidine kinase</fullName>
        <ecNumber evidence="2">2.7.13.3</ecNumber>
    </recommendedName>
</protein>
<feature type="transmembrane region" description="Helical" evidence="10">
    <location>
        <begin position="110"/>
        <end position="139"/>
    </location>
</feature>
<comment type="catalytic activity">
    <reaction evidence="1">
        <text>ATP + protein L-histidine = ADP + protein N-phospho-L-histidine.</text>
        <dbReference type="EC" id="2.7.13.3"/>
    </reaction>
</comment>
<dbReference type="SUPFAM" id="SSF47384">
    <property type="entry name" value="Homodimeric domain of signal transducing histidine kinase"/>
    <property type="match status" value="1"/>
</dbReference>
<keyword evidence="5" id="KW-0547">Nucleotide-binding</keyword>
<keyword evidence="7" id="KW-0067">ATP-binding</keyword>
<keyword evidence="8" id="KW-0902">Two-component regulatory system</keyword>
<evidence type="ECO:0000259" key="11">
    <source>
        <dbReference type="PROSITE" id="PS50109"/>
    </source>
</evidence>
<dbReference type="RefSeq" id="WP_190478987.1">
    <property type="nucleotide sequence ID" value="NZ_JACOFT010000003.1"/>
</dbReference>
<keyword evidence="4" id="KW-0808">Transferase</keyword>
<gene>
    <name evidence="13" type="ORF">H8K26_09035</name>
</gene>
<dbReference type="PANTHER" id="PTHR43065:SF52">
    <property type="entry name" value="SENSOR PROTEIN KINASE PILS"/>
    <property type="match status" value="1"/>
</dbReference>
<keyword evidence="3" id="KW-0597">Phosphoprotein</keyword>
<dbReference type="Gene3D" id="1.10.287.130">
    <property type="match status" value="1"/>
</dbReference>